<dbReference type="PANTHER" id="PTHR42713">
    <property type="entry name" value="HISTIDINE KINASE-RELATED"/>
    <property type="match status" value="1"/>
</dbReference>
<dbReference type="OrthoDB" id="9809348at2"/>
<name>V2Z838_9FIRM</name>
<dbReference type="EMBL" id="ACIL03000013">
    <property type="protein sequence ID" value="ESL03080.1"/>
    <property type="molecule type" value="Genomic_DNA"/>
</dbReference>
<evidence type="ECO:0000256" key="3">
    <source>
        <dbReference type="ARBA" id="ARBA00022679"/>
    </source>
</evidence>
<organism evidence="6 7">
    <name type="scientific">Catonella morbi ATCC 51271</name>
    <dbReference type="NCBI Taxonomy" id="592026"/>
    <lineage>
        <taxon>Bacteria</taxon>
        <taxon>Bacillati</taxon>
        <taxon>Bacillota</taxon>
        <taxon>Clostridia</taxon>
        <taxon>Lachnospirales</taxon>
        <taxon>Lachnospiraceae</taxon>
        <taxon>Catonella</taxon>
    </lineage>
</organism>
<dbReference type="SMART" id="SM00304">
    <property type="entry name" value="HAMP"/>
    <property type="match status" value="1"/>
</dbReference>
<dbReference type="CDD" id="cd06225">
    <property type="entry name" value="HAMP"/>
    <property type="match status" value="1"/>
</dbReference>
<protein>
    <submittedName>
        <fullName evidence="6">HAMP domain protein</fullName>
    </submittedName>
</protein>
<feature type="domain" description="HAMP" evidence="5">
    <location>
        <begin position="315"/>
        <end position="367"/>
    </location>
</feature>
<evidence type="ECO:0000313" key="7">
    <source>
        <dbReference type="Proteomes" id="UP000018227"/>
    </source>
</evidence>
<keyword evidence="4" id="KW-1133">Transmembrane helix</keyword>
<evidence type="ECO:0000259" key="5">
    <source>
        <dbReference type="PROSITE" id="PS50885"/>
    </source>
</evidence>
<proteinExistence type="predicted"/>
<feature type="transmembrane region" description="Helical" evidence="4">
    <location>
        <begin position="21"/>
        <end position="40"/>
    </location>
</feature>
<dbReference type="GO" id="GO:0000155">
    <property type="term" value="F:phosphorelay sensor kinase activity"/>
    <property type="evidence" value="ECO:0007669"/>
    <property type="project" value="InterPro"/>
</dbReference>
<keyword evidence="2" id="KW-0597">Phosphoprotein</keyword>
<evidence type="ECO:0000256" key="4">
    <source>
        <dbReference type="SAM" id="Phobius"/>
    </source>
</evidence>
<keyword evidence="3" id="KW-0808">Transferase</keyword>
<comment type="caution">
    <text evidence="6">The sequence shown here is derived from an EMBL/GenBank/DDBJ whole genome shotgun (WGS) entry which is preliminary data.</text>
</comment>
<evidence type="ECO:0000256" key="1">
    <source>
        <dbReference type="ARBA" id="ARBA00004370"/>
    </source>
</evidence>
<dbReference type="PROSITE" id="PS50885">
    <property type="entry name" value="HAMP"/>
    <property type="match status" value="1"/>
</dbReference>
<dbReference type="AlphaFoldDB" id="V2Z838"/>
<dbReference type="Gene3D" id="3.30.565.10">
    <property type="entry name" value="Histidine kinase-like ATPase, C-terminal domain"/>
    <property type="match status" value="1"/>
</dbReference>
<comment type="subcellular location">
    <subcellularLocation>
        <location evidence="1">Membrane</location>
    </subcellularLocation>
</comment>
<dbReference type="eggNOG" id="COG2972">
    <property type="taxonomic scope" value="Bacteria"/>
</dbReference>
<keyword evidence="4" id="KW-0472">Membrane</keyword>
<keyword evidence="7" id="KW-1185">Reference proteome</keyword>
<dbReference type="InterPro" id="IPR010559">
    <property type="entry name" value="Sig_transdc_His_kin_internal"/>
</dbReference>
<dbReference type="STRING" id="592026.GCWU0000282_001953"/>
<keyword evidence="4" id="KW-0812">Transmembrane</keyword>
<dbReference type="GO" id="GO:0016020">
    <property type="term" value="C:membrane"/>
    <property type="evidence" value="ECO:0007669"/>
    <property type="project" value="UniProtKB-SubCell"/>
</dbReference>
<dbReference type="InterPro" id="IPR003660">
    <property type="entry name" value="HAMP_dom"/>
</dbReference>
<reference evidence="6 7" key="1">
    <citation type="submission" date="2013-06" db="EMBL/GenBank/DDBJ databases">
        <authorList>
            <person name="Weinstock G."/>
            <person name="Sodergren E."/>
            <person name="Clifton S."/>
            <person name="Fulton L."/>
            <person name="Fulton B."/>
            <person name="Courtney L."/>
            <person name="Fronick C."/>
            <person name="Harrison M."/>
            <person name="Strong C."/>
            <person name="Farmer C."/>
            <person name="Delahaunty K."/>
            <person name="Markovic C."/>
            <person name="Hall O."/>
            <person name="Minx P."/>
            <person name="Tomlinson C."/>
            <person name="Mitreva M."/>
            <person name="Nelson J."/>
            <person name="Hou S."/>
            <person name="Wollam A."/>
            <person name="Pepin K.H."/>
            <person name="Johnson M."/>
            <person name="Bhonagiri V."/>
            <person name="Nash W.E."/>
            <person name="Warren W."/>
            <person name="Chinwalla A."/>
            <person name="Mardis E.R."/>
            <person name="Wilson R.K."/>
        </authorList>
    </citation>
    <scope>NUCLEOTIDE SEQUENCE [LARGE SCALE GENOMIC DNA]</scope>
    <source>
        <strain evidence="6 7">ATCC 51271</strain>
    </source>
</reference>
<dbReference type="PANTHER" id="PTHR42713:SF2">
    <property type="entry name" value="TWO-COMPONENT SENSOR KINASE YESM"/>
    <property type="match status" value="1"/>
</dbReference>
<accession>V2Z838</accession>
<gene>
    <name evidence="6" type="ORF">GCWU0000282_001953</name>
</gene>
<dbReference type="Gene3D" id="6.10.340.10">
    <property type="match status" value="1"/>
</dbReference>
<feature type="transmembrane region" description="Helical" evidence="4">
    <location>
        <begin position="294"/>
        <end position="318"/>
    </location>
</feature>
<dbReference type="InterPro" id="IPR036890">
    <property type="entry name" value="HATPase_C_sf"/>
</dbReference>
<dbReference type="SUPFAM" id="SSF158472">
    <property type="entry name" value="HAMP domain-like"/>
    <property type="match status" value="1"/>
</dbReference>
<dbReference type="Proteomes" id="UP000018227">
    <property type="component" value="Unassembled WGS sequence"/>
</dbReference>
<dbReference type="Pfam" id="PF06580">
    <property type="entry name" value="His_kinase"/>
    <property type="match status" value="1"/>
</dbReference>
<dbReference type="SUPFAM" id="SSF55874">
    <property type="entry name" value="ATPase domain of HSP90 chaperone/DNA topoisomerase II/histidine kinase"/>
    <property type="match status" value="1"/>
</dbReference>
<evidence type="ECO:0000256" key="2">
    <source>
        <dbReference type="ARBA" id="ARBA00022553"/>
    </source>
</evidence>
<dbReference type="RefSeq" id="WP_023354822.1">
    <property type="nucleotide sequence ID" value="NZ_KI535368.1"/>
</dbReference>
<dbReference type="Pfam" id="PF00672">
    <property type="entry name" value="HAMP"/>
    <property type="match status" value="1"/>
</dbReference>
<dbReference type="InterPro" id="IPR051552">
    <property type="entry name" value="HptR"/>
</dbReference>
<evidence type="ECO:0000313" key="6">
    <source>
        <dbReference type="EMBL" id="ESL03080.1"/>
    </source>
</evidence>
<sequence>MKNVKDFFKNLTIRQKIVTAYISLLLFPIGVILFLANSIYTEVAVSGAQNNITEKSRLIGNQIISVIENAESCSEMLNLSINNILALIRYEKIGIRQLKFYHGINNHLDIARQMFNNIDRIVFVAGNGNVICTGNRGVSDIYMDSIEDDLSDSNLTKWYPMSDIDVMTKQKTEPHLVLARKILQIDTHEPVGILLIYIKEKTISEIYNSKYSENMDIAIAESGQIISSVETKSIFSKINLNTNPNKGNIVFYNKEKNGKEKLCSEYNIGIFDWTLITESDMNELLSDNFRLIKYIIIIALICSAISVICLELLAKLIVNPLRRLERDMSRVKGGDLNVVSVYHSQDEIGVLTSVFNEMVDRIKALLNDIKTEQKQKREYEFSLIQTQIKPHFLYNALDLIYVLCSMGRSEEAGGMTKALADFYRVALSGGKEIISLREEMNGVRNYLMIQKNRYSDIFDFSIEEIEEELMETPIPKLSIEPLVENAIYHGIKPAKHFGHLRIYTNPVDEKVEIRVEDDGIGSGDRELSELIGESKNCGFGLRSVHERLKLYFGNDYGLKLNSVKTGFSISIFIPKR</sequence>
<dbReference type="HOGENOM" id="CLU_020473_6_0_9"/>